<gene>
    <name evidence="1" type="ORF">B0D84_03830</name>
    <name evidence="2" type="ORF">C3L24_03725</name>
</gene>
<accession>A0A657PK00</accession>
<reference evidence="2 4" key="2">
    <citation type="submission" date="2018-01" db="EMBL/GenBank/DDBJ databases">
        <title>Novel co-symbiosis in the lucinid bivalve Phacoides pectinatus.</title>
        <authorList>
            <person name="Lim S.J."/>
            <person name="Davis B.G."/>
            <person name="Gill D.E."/>
            <person name="Engel A.S."/>
            <person name="Anderson L.C."/>
            <person name="Campbell B.J."/>
        </authorList>
    </citation>
    <scope>NUCLEOTIDE SEQUENCE [LARGE SCALE GENOMIC DNA]</scope>
    <source>
        <strain evidence="2">N3_P5</strain>
    </source>
</reference>
<dbReference type="EMBL" id="MUIE01000248">
    <property type="protein sequence ID" value="OQX34115.1"/>
    <property type="molecule type" value="Genomic_DNA"/>
</dbReference>
<dbReference type="Proteomes" id="UP000243361">
    <property type="component" value="Unassembled WGS sequence"/>
</dbReference>
<protein>
    <submittedName>
        <fullName evidence="1">Uncharacterized protein</fullName>
    </submittedName>
</protein>
<dbReference type="EMBL" id="PQCO01000136">
    <property type="protein sequence ID" value="PUE04120.1"/>
    <property type="molecule type" value="Genomic_DNA"/>
</dbReference>
<evidence type="ECO:0000313" key="3">
    <source>
        <dbReference type="Proteomes" id="UP000243361"/>
    </source>
</evidence>
<reference evidence="1 3" key="1">
    <citation type="submission" date="2017-02" db="EMBL/GenBank/DDBJ databases">
        <title>Novel co-symbiosis in the unique lucinid bivalve Phacoides pectinatus.</title>
        <authorList>
            <person name="Lim S.J."/>
            <person name="Davis B.G."/>
            <person name="Gill D.E."/>
            <person name="Engel A.S."/>
            <person name="Anderson L.C."/>
            <person name="Campbell B.J."/>
        </authorList>
    </citation>
    <scope>NUCLEOTIDE SEQUENCE [LARGE SCALE GENOMIC DNA]</scope>
    <source>
        <strain evidence="1">LUC13016_P6</strain>
    </source>
</reference>
<dbReference type="AlphaFoldDB" id="A0A657PK00"/>
<comment type="caution">
    <text evidence="1">The sequence shown here is derived from an EMBL/GenBank/DDBJ whole genome shotgun (WGS) entry which is preliminary data.</text>
</comment>
<proteinExistence type="predicted"/>
<evidence type="ECO:0000313" key="4">
    <source>
        <dbReference type="Proteomes" id="UP000250928"/>
    </source>
</evidence>
<name>A0A657PK00_9GAMM</name>
<evidence type="ECO:0000313" key="1">
    <source>
        <dbReference type="EMBL" id="OQX34115.1"/>
    </source>
</evidence>
<organism evidence="1 3">
    <name type="scientific">Candidatus Sedimenticola endophacoides</name>
    <dbReference type="NCBI Taxonomy" id="2548426"/>
    <lineage>
        <taxon>Bacteria</taxon>
        <taxon>Pseudomonadati</taxon>
        <taxon>Pseudomonadota</taxon>
        <taxon>Gammaproteobacteria</taxon>
        <taxon>Chromatiales</taxon>
        <taxon>Sedimenticolaceae</taxon>
        <taxon>Sedimenticola</taxon>
    </lineage>
</organism>
<evidence type="ECO:0000313" key="2">
    <source>
        <dbReference type="EMBL" id="PUE04120.1"/>
    </source>
</evidence>
<keyword evidence="3" id="KW-1185">Reference proteome</keyword>
<sequence length="62" mass="7754">MTHDHGMTLEQRRRFYQSEIERRTPAQDPYERFMREIYENLLRDVLWRQSLTRLSARTQALR</sequence>
<dbReference type="Proteomes" id="UP000250928">
    <property type="component" value="Unassembled WGS sequence"/>
</dbReference>